<dbReference type="EMBL" id="JBAWTH010000042">
    <property type="protein sequence ID" value="KAL2283570.1"/>
    <property type="molecule type" value="Genomic_DNA"/>
</dbReference>
<keyword evidence="2" id="KW-1185">Reference proteome</keyword>
<dbReference type="Proteomes" id="UP001600888">
    <property type="component" value="Unassembled WGS sequence"/>
</dbReference>
<name>A0ABR4EML0_9PEZI</name>
<evidence type="ECO:0000313" key="2">
    <source>
        <dbReference type="Proteomes" id="UP001600888"/>
    </source>
</evidence>
<sequence length="77" mass="8953">MQELLYLGSVQWQSRTLTQSPMIMVNGSSKRCFMYYWGQCPKYNKQTKLLTPFPFFVGPFQSQKTGLNPMRRSSSCS</sequence>
<comment type="caution">
    <text evidence="1">The sequence shown here is derived from an EMBL/GenBank/DDBJ whole genome shotgun (WGS) entry which is preliminary data.</text>
</comment>
<organism evidence="1 2">
    <name type="scientific">Diaporthe vaccinii</name>
    <dbReference type="NCBI Taxonomy" id="105482"/>
    <lineage>
        <taxon>Eukaryota</taxon>
        <taxon>Fungi</taxon>
        <taxon>Dikarya</taxon>
        <taxon>Ascomycota</taxon>
        <taxon>Pezizomycotina</taxon>
        <taxon>Sordariomycetes</taxon>
        <taxon>Sordariomycetidae</taxon>
        <taxon>Diaporthales</taxon>
        <taxon>Diaporthaceae</taxon>
        <taxon>Diaporthe</taxon>
        <taxon>Diaporthe eres species complex</taxon>
    </lineage>
</organism>
<evidence type="ECO:0000313" key="1">
    <source>
        <dbReference type="EMBL" id="KAL2283570.1"/>
    </source>
</evidence>
<accession>A0ABR4EML0</accession>
<reference evidence="1 2" key="1">
    <citation type="submission" date="2024-03" db="EMBL/GenBank/DDBJ databases">
        <title>A high-quality draft genome sequence of Diaporthe vaccinii, a causative agent of upright dieback and viscid rot disease in cranberry plants.</title>
        <authorList>
            <person name="Sarrasin M."/>
            <person name="Lang B.F."/>
            <person name="Burger G."/>
        </authorList>
    </citation>
    <scope>NUCLEOTIDE SEQUENCE [LARGE SCALE GENOMIC DNA]</scope>
    <source>
        <strain evidence="1 2">IS7</strain>
    </source>
</reference>
<gene>
    <name evidence="1" type="ORF">FJTKL_09883</name>
</gene>
<protein>
    <submittedName>
        <fullName evidence="1">Uncharacterized protein</fullName>
    </submittedName>
</protein>
<proteinExistence type="predicted"/>